<evidence type="ECO:0000259" key="1">
    <source>
        <dbReference type="PROSITE" id="PS51186"/>
    </source>
</evidence>
<evidence type="ECO:0000313" key="2">
    <source>
        <dbReference type="EMBL" id="CAB4668949.1"/>
    </source>
</evidence>
<dbReference type="InterPro" id="IPR016181">
    <property type="entry name" value="Acyl_CoA_acyltransferase"/>
</dbReference>
<proteinExistence type="predicted"/>
<name>A0A6J6M6R2_9ZZZZ</name>
<dbReference type="SUPFAM" id="SSF55729">
    <property type="entry name" value="Acyl-CoA N-acyltransferases (Nat)"/>
    <property type="match status" value="1"/>
</dbReference>
<protein>
    <submittedName>
        <fullName evidence="2">Unannotated protein</fullName>
    </submittedName>
</protein>
<dbReference type="GO" id="GO:0016747">
    <property type="term" value="F:acyltransferase activity, transferring groups other than amino-acyl groups"/>
    <property type="evidence" value="ECO:0007669"/>
    <property type="project" value="InterPro"/>
</dbReference>
<dbReference type="AlphaFoldDB" id="A0A6J6M6R2"/>
<dbReference type="Pfam" id="PF00583">
    <property type="entry name" value="Acetyltransf_1"/>
    <property type="match status" value="1"/>
</dbReference>
<dbReference type="CDD" id="cd04301">
    <property type="entry name" value="NAT_SF"/>
    <property type="match status" value="1"/>
</dbReference>
<sequence>MNVELLTPDQWQRLRDIRLRSLKESPSAFGGQLEVEGKFLENQWREKFSTLDYLIAAIDRVDIALMSVETFAGDHDATCWIGGCWSDPLFRGQGALRALFDYVDLHAMEKGWQRQGLGVWADNDGAIAAYRAIGFEKAGRDQASERQPGRFYIHMVRDSVAT</sequence>
<dbReference type="EMBL" id="CAEZWQ010000121">
    <property type="protein sequence ID" value="CAB4668949.1"/>
    <property type="molecule type" value="Genomic_DNA"/>
</dbReference>
<reference evidence="2" key="1">
    <citation type="submission" date="2020-05" db="EMBL/GenBank/DDBJ databases">
        <authorList>
            <person name="Chiriac C."/>
            <person name="Salcher M."/>
            <person name="Ghai R."/>
            <person name="Kavagutti S V."/>
        </authorList>
    </citation>
    <scope>NUCLEOTIDE SEQUENCE</scope>
</reference>
<dbReference type="InterPro" id="IPR000182">
    <property type="entry name" value="GNAT_dom"/>
</dbReference>
<gene>
    <name evidence="2" type="ORF">UFOPK2275_00953</name>
</gene>
<feature type="domain" description="N-acetyltransferase" evidence="1">
    <location>
        <begin position="1"/>
        <end position="162"/>
    </location>
</feature>
<accession>A0A6J6M6R2</accession>
<dbReference type="PROSITE" id="PS51186">
    <property type="entry name" value="GNAT"/>
    <property type="match status" value="1"/>
</dbReference>
<organism evidence="2">
    <name type="scientific">freshwater metagenome</name>
    <dbReference type="NCBI Taxonomy" id="449393"/>
    <lineage>
        <taxon>unclassified sequences</taxon>
        <taxon>metagenomes</taxon>
        <taxon>ecological metagenomes</taxon>
    </lineage>
</organism>
<dbReference type="Gene3D" id="3.40.630.30">
    <property type="match status" value="1"/>
</dbReference>